<evidence type="ECO:0000313" key="4">
    <source>
        <dbReference type="Proteomes" id="UP001174909"/>
    </source>
</evidence>
<protein>
    <submittedName>
        <fullName evidence="3">Glycerophosphodiester phosphodiesterase 1</fullName>
    </submittedName>
</protein>
<evidence type="ECO:0000259" key="2">
    <source>
        <dbReference type="PROSITE" id="PS51704"/>
    </source>
</evidence>
<dbReference type="GO" id="GO:0005886">
    <property type="term" value="C:plasma membrane"/>
    <property type="evidence" value="ECO:0007669"/>
    <property type="project" value="TreeGrafter"/>
</dbReference>
<sequence length="322" mass="36818">MEYQAPMMSLSVFVGVISILVGIWAAIIFLLRLYRLPKFPKSRVDAFLQKAWRGPVAHRGGVPENTLGAFRVSKSQGASGVEVDLTFSKDGHPVLLHDATVDRTASNGSGRVADLTLKQLRELDVGIKYGSEFAGERIPTLNGALDVCEELDLVLFLELKGGSTDNVLRTIKEMFLERPHLADRVCLVSFWPWMLYKVRRMDPKIMCGFTIRREELQYTTSGEPKNQELWKHILAGLVDRAVFWSTHTWLWEVLGISLLLPYKGDILEKRIDPDLWYGRGVRLVTWTVNSDDEKTHFENVLRMPYMTDYVRRQGQRYQADTV</sequence>
<dbReference type="Pfam" id="PF03009">
    <property type="entry name" value="GDPD"/>
    <property type="match status" value="1"/>
</dbReference>
<comment type="caution">
    <text evidence="3">The sequence shown here is derived from an EMBL/GenBank/DDBJ whole genome shotgun (WGS) entry which is preliminary data.</text>
</comment>
<dbReference type="Proteomes" id="UP001174909">
    <property type="component" value="Unassembled WGS sequence"/>
</dbReference>
<dbReference type="GO" id="GO:0008889">
    <property type="term" value="F:glycerophosphodiester phosphodiesterase activity"/>
    <property type="evidence" value="ECO:0007669"/>
    <property type="project" value="TreeGrafter"/>
</dbReference>
<evidence type="ECO:0000313" key="3">
    <source>
        <dbReference type="EMBL" id="CAI8057653.1"/>
    </source>
</evidence>
<name>A0AA35XG75_GEOBA</name>
<keyword evidence="1" id="KW-0472">Membrane</keyword>
<dbReference type="InterPro" id="IPR017946">
    <property type="entry name" value="PLC-like_Pdiesterase_TIM-brl"/>
</dbReference>
<dbReference type="Gene3D" id="3.20.20.190">
    <property type="entry name" value="Phosphatidylinositol (PI) phosphodiesterase"/>
    <property type="match status" value="1"/>
</dbReference>
<dbReference type="PANTHER" id="PTHR46320">
    <property type="entry name" value="GLYCEROPHOSPHODIESTER PHOSPHODIESTERASE 1"/>
    <property type="match status" value="1"/>
</dbReference>
<gene>
    <name evidence="3" type="ORF">GBAR_LOCUS31416</name>
</gene>
<reference evidence="3" key="1">
    <citation type="submission" date="2023-03" db="EMBL/GenBank/DDBJ databases">
        <authorList>
            <person name="Steffen K."/>
            <person name="Cardenas P."/>
        </authorList>
    </citation>
    <scope>NUCLEOTIDE SEQUENCE</scope>
</reference>
<keyword evidence="1" id="KW-0812">Transmembrane</keyword>
<keyword evidence="4" id="KW-1185">Reference proteome</keyword>
<accession>A0AA35XG75</accession>
<dbReference type="GO" id="GO:0006580">
    <property type="term" value="P:ethanolamine metabolic process"/>
    <property type="evidence" value="ECO:0007669"/>
    <property type="project" value="TreeGrafter"/>
</dbReference>
<evidence type="ECO:0000256" key="1">
    <source>
        <dbReference type="SAM" id="Phobius"/>
    </source>
</evidence>
<proteinExistence type="predicted"/>
<dbReference type="PANTHER" id="PTHR46320:SF1">
    <property type="entry name" value="GLYCEROPHOSPHODIESTER PHOSPHODIESTERASE 1"/>
    <property type="match status" value="1"/>
</dbReference>
<feature type="transmembrane region" description="Helical" evidence="1">
    <location>
        <begin position="12"/>
        <end position="34"/>
    </location>
</feature>
<keyword evidence="1" id="KW-1133">Transmembrane helix</keyword>
<dbReference type="SUPFAM" id="SSF51695">
    <property type="entry name" value="PLC-like phosphodiesterases"/>
    <property type="match status" value="1"/>
</dbReference>
<organism evidence="3 4">
    <name type="scientific">Geodia barretti</name>
    <name type="common">Barrett's horny sponge</name>
    <dbReference type="NCBI Taxonomy" id="519541"/>
    <lineage>
        <taxon>Eukaryota</taxon>
        <taxon>Metazoa</taxon>
        <taxon>Porifera</taxon>
        <taxon>Demospongiae</taxon>
        <taxon>Heteroscleromorpha</taxon>
        <taxon>Tetractinellida</taxon>
        <taxon>Astrophorina</taxon>
        <taxon>Geodiidae</taxon>
        <taxon>Geodia</taxon>
    </lineage>
</organism>
<dbReference type="PROSITE" id="PS51704">
    <property type="entry name" value="GP_PDE"/>
    <property type="match status" value="1"/>
</dbReference>
<dbReference type="AlphaFoldDB" id="A0AA35XG75"/>
<dbReference type="InterPro" id="IPR030395">
    <property type="entry name" value="GP_PDE_dom"/>
</dbReference>
<dbReference type="EMBL" id="CASHTH010004464">
    <property type="protein sequence ID" value="CAI8057653.1"/>
    <property type="molecule type" value="Genomic_DNA"/>
</dbReference>
<dbReference type="GO" id="GO:0070291">
    <property type="term" value="P:N-acylethanolamine metabolic process"/>
    <property type="evidence" value="ECO:0007669"/>
    <property type="project" value="TreeGrafter"/>
</dbReference>
<feature type="domain" description="GP-PDE" evidence="2">
    <location>
        <begin position="50"/>
        <end position="317"/>
    </location>
</feature>
<dbReference type="GO" id="GO:0006644">
    <property type="term" value="P:phospholipid metabolic process"/>
    <property type="evidence" value="ECO:0007669"/>
    <property type="project" value="TreeGrafter"/>
</dbReference>